<comment type="caution">
    <text evidence="1">The sequence shown here is derived from an EMBL/GenBank/DDBJ whole genome shotgun (WGS) entry which is preliminary data.</text>
</comment>
<organism evidence="1 2">
    <name type="scientific">Desmophyllum pertusum</name>
    <dbReference type="NCBI Taxonomy" id="174260"/>
    <lineage>
        <taxon>Eukaryota</taxon>
        <taxon>Metazoa</taxon>
        <taxon>Cnidaria</taxon>
        <taxon>Anthozoa</taxon>
        <taxon>Hexacorallia</taxon>
        <taxon>Scleractinia</taxon>
        <taxon>Caryophylliina</taxon>
        <taxon>Caryophylliidae</taxon>
        <taxon>Desmophyllum</taxon>
    </lineage>
</organism>
<dbReference type="Proteomes" id="UP001163046">
    <property type="component" value="Unassembled WGS sequence"/>
</dbReference>
<evidence type="ECO:0000313" key="1">
    <source>
        <dbReference type="EMBL" id="KAJ7371462.1"/>
    </source>
</evidence>
<gene>
    <name evidence="1" type="ORF">OS493_025361</name>
</gene>
<reference evidence="1" key="1">
    <citation type="submission" date="2023-01" db="EMBL/GenBank/DDBJ databases">
        <title>Genome assembly of the deep-sea coral Lophelia pertusa.</title>
        <authorList>
            <person name="Herrera S."/>
            <person name="Cordes E."/>
        </authorList>
    </citation>
    <scope>NUCLEOTIDE SEQUENCE</scope>
    <source>
        <strain evidence="1">USNM1676648</strain>
        <tissue evidence="1">Polyp</tissue>
    </source>
</reference>
<dbReference type="AlphaFoldDB" id="A0A9W9YXT2"/>
<evidence type="ECO:0000313" key="2">
    <source>
        <dbReference type="Proteomes" id="UP001163046"/>
    </source>
</evidence>
<keyword evidence="2" id="KW-1185">Reference proteome</keyword>
<accession>A0A9W9YXT2</accession>
<sequence>MFTPASTSIPSTSASTSMITLSTSMVNPLSVTSNSSRSLLNMSADSPGVIISKDAPFGMTLPNSNGDLYALCLLRPRSEIHGRAVFPGSVVVLVTHILRQGLRPLRPGRFDEDEPVSVGGFYEWPSSQLVLL</sequence>
<dbReference type="EMBL" id="MU826846">
    <property type="protein sequence ID" value="KAJ7371462.1"/>
    <property type="molecule type" value="Genomic_DNA"/>
</dbReference>
<proteinExistence type="predicted"/>
<name>A0A9W9YXT2_9CNID</name>
<protein>
    <submittedName>
        <fullName evidence="1">Uncharacterized protein</fullName>
    </submittedName>
</protein>